<evidence type="ECO:0000313" key="13">
    <source>
        <dbReference type="EMBL" id="EHR59854.1"/>
    </source>
</evidence>
<protein>
    <recommendedName>
        <fullName evidence="11">Transcriptional regulator WhiB</fullName>
    </recommendedName>
</protein>
<evidence type="ECO:0000256" key="6">
    <source>
        <dbReference type="ARBA" id="ARBA00023014"/>
    </source>
</evidence>
<comment type="PTM">
    <text evidence="11">The Fe-S cluster can be nitrosylated by nitric oxide (NO).</text>
</comment>
<dbReference type="GO" id="GO:0051539">
    <property type="term" value="F:4 iron, 4 sulfur cluster binding"/>
    <property type="evidence" value="ECO:0007669"/>
    <property type="project" value="UniProtKB-UniRule"/>
</dbReference>
<evidence type="ECO:0000256" key="2">
    <source>
        <dbReference type="ARBA" id="ARBA00006597"/>
    </source>
</evidence>
<keyword evidence="11" id="KW-0963">Cytoplasm</keyword>
<comment type="subcellular location">
    <subcellularLocation>
        <location evidence="1 11">Cytoplasm</location>
    </subcellularLocation>
</comment>
<reference evidence="13 14" key="1">
    <citation type="submission" date="2011-11" db="EMBL/GenBank/DDBJ databases">
        <title>The Noncontiguous Finished sequence of Saccharomonospora cyanea NA-134.</title>
        <authorList>
            <consortium name="US DOE Joint Genome Institute"/>
            <person name="Lucas S."/>
            <person name="Han J."/>
            <person name="Lapidus A."/>
            <person name="Cheng J.-F."/>
            <person name="Goodwin L."/>
            <person name="Pitluck S."/>
            <person name="Peters L."/>
            <person name="Ovchinnikova G."/>
            <person name="Lu M."/>
            <person name="Detter J.C."/>
            <person name="Han C."/>
            <person name="Tapia R."/>
            <person name="Land M."/>
            <person name="Hauser L."/>
            <person name="Kyrpides N."/>
            <person name="Ivanova N."/>
            <person name="Pagani I."/>
            <person name="Brambilla E.-M."/>
            <person name="Klenk H.-P."/>
            <person name="Woyke T."/>
        </authorList>
    </citation>
    <scope>NUCLEOTIDE SEQUENCE [LARGE SCALE GENOMIC DNA]</scope>
    <source>
        <strain evidence="13 14">NA-134</strain>
    </source>
</reference>
<evidence type="ECO:0000256" key="3">
    <source>
        <dbReference type="ARBA" id="ARBA00022485"/>
    </source>
</evidence>
<dbReference type="HOGENOM" id="CLU_106245_6_2_11"/>
<dbReference type="EMBL" id="CM001440">
    <property type="protein sequence ID" value="EHR59854.1"/>
    <property type="molecule type" value="Genomic_DNA"/>
</dbReference>
<proteinExistence type="inferred from homology"/>
<feature type="binding site" evidence="11">
    <location>
        <position position="43"/>
    </location>
    <ligand>
        <name>[4Fe-4S] cluster</name>
        <dbReference type="ChEBI" id="CHEBI:49883"/>
    </ligand>
</feature>
<dbReference type="GO" id="GO:0035731">
    <property type="term" value="F:dinitrosyl-iron complex binding"/>
    <property type="evidence" value="ECO:0007669"/>
    <property type="project" value="UniProtKB-UniRule"/>
</dbReference>
<dbReference type="Proteomes" id="UP000002791">
    <property type="component" value="Chromosome"/>
</dbReference>
<dbReference type="PROSITE" id="PS51674">
    <property type="entry name" value="4FE4S_WBL"/>
    <property type="match status" value="1"/>
</dbReference>
<sequence>MTNSEWWHSAACRDEDPELFFPISDMGPGAQQTARAKAVCARCPVRDECLRYAVENGLDYGVFGGLTERERRDFVRRARRADRVRGEAA</sequence>
<evidence type="ECO:0000256" key="5">
    <source>
        <dbReference type="ARBA" id="ARBA00023004"/>
    </source>
</evidence>
<dbReference type="GO" id="GO:0045454">
    <property type="term" value="P:cell redox homeostasis"/>
    <property type="evidence" value="ECO:0007669"/>
    <property type="project" value="TreeGrafter"/>
</dbReference>
<dbReference type="InterPro" id="IPR034768">
    <property type="entry name" value="4FE4S_WBL"/>
</dbReference>
<dbReference type="Pfam" id="PF02467">
    <property type="entry name" value="Whib"/>
    <property type="match status" value="1"/>
</dbReference>
<gene>
    <name evidence="11" type="primary">whiB</name>
    <name evidence="13" type="ORF">SaccyDRAFT_0941</name>
</gene>
<dbReference type="GO" id="GO:0046872">
    <property type="term" value="F:metal ion binding"/>
    <property type="evidence" value="ECO:0007669"/>
    <property type="project" value="UniProtKB-KW"/>
</dbReference>
<evidence type="ECO:0000256" key="4">
    <source>
        <dbReference type="ARBA" id="ARBA00022723"/>
    </source>
</evidence>
<evidence type="ECO:0000256" key="7">
    <source>
        <dbReference type="ARBA" id="ARBA00023015"/>
    </source>
</evidence>
<keyword evidence="3 11" id="KW-0004">4Fe-4S</keyword>
<keyword evidence="4 11" id="KW-0479">Metal-binding</keyword>
<evidence type="ECO:0000259" key="12">
    <source>
        <dbReference type="PROSITE" id="PS51674"/>
    </source>
</evidence>
<keyword evidence="6 11" id="KW-0411">Iron-sulfur</keyword>
<evidence type="ECO:0000256" key="8">
    <source>
        <dbReference type="ARBA" id="ARBA00023125"/>
    </source>
</evidence>
<feature type="domain" description="4Fe-4S Wbl-type" evidence="12">
    <location>
        <begin position="11"/>
        <end position="73"/>
    </location>
</feature>
<dbReference type="STRING" id="882082.SaccyDRAFT_0941"/>
<accession>H5XLI5</accession>
<keyword evidence="8 11" id="KW-0238">DNA-binding</keyword>
<dbReference type="PANTHER" id="PTHR38839">
    <property type="entry name" value="TRANSCRIPTIONAL REGULATOR WHID-RELATED"/>
    <property type="match status" value="1"/>
</dbReference>
<comment type="cofactor">
    <cofactor evidence="11">
        <name>[4Fe-4S] cluster</name>
        <dbReference type="ChEBI" id="CHEBI:49883"/>
    </cofactor>
    <text evidence="11">Binds 1 [4Fe-4S] cluster per subunit. Following nitrosylation of the [4Fe-4S] cluster binds 1 [4Fe-8(NO)] cluster per subunit.</text>
</comment>
<keyword evidence="9 11" id="KW-1015">Disulfide bond</keyword>
<dbReference type="HAMAP" id="MF_01479">
    <property type="entry name" value="WhiB"/>
    <property type="match status" value="1"/>
</dbReference>
<evidence type="ECO:0000256" key="10">
    <source>
        <dbReference type="ARBA" id="ARBA00023163"/>
    </source>
</evidence>
<evidence type="ECO:0000256" key="1">
    <source>
        <dbReference type="ARBA" id="ARBA00004496"/>
    </source>
</evidence>
<comment type="PTM">
    <text evidence="11">Upon Fe-S cluster removal intramolecular disulfide bonds are formed.</text>
</comment>
<dbReference type="RefSeq" id="WP_005454033.1">
    <property type="nucleotide sequence ID" value="NZ_CM001440.1"/>
</dbReference>
<keyword evidence="10 11" id="KW-0804">Transcription</keyword>
<dbReference type="GO" id="GO:0045892">
    <property type="term" value="P:negative regulation of DNA-templated transcription"/>
    <property type="evidence" value="ECO:0007669"/>
    <property type="project" value="TreeGrafter"/>
</dbReference>
<dbReference type="PANTHER" id="PTHR38839:SF6">
    <property type="entry name" value="TRANSCRIPTIONAL REGULATOR WHIB1"/>
    <property type="match status" value="1"/>
</dbReference>
<feature type="binding site" evidence="11">
    <location>
        <position position="40"/>
    </location>
    <ligand>
        <name>[4Fe-4S] cluster</name>
        <dbReference type="ChEBI" id="CHEBI:49883"/>
    </ligand>
</feature>
<comment type="similarity">
    <text evidence="2 11">Belongs to the WhiB family.</text>
</comment>
<organism evidence="13 14">
    <name type="scientific">Saccharomonospora cyanea NA-134</name>
    <dbReference type="NCBI Taxonomy" id="882082"/>
    <lineage>
        <taxon>Bacteria</taxon>
        <taxon>Bacillati</taxon>
        <taxon>Actinomycetota</taxon>
        <taxon>Actinomycetes</taxon>
        <taxon>Pseudonocardiales</taxon>
        <taxon>Pseudonocardiaceae</taxon>
        <taxon>Saccharomonospora</taxon>
    </lineage>
</organism>
<evidence type="ECO:0000256" key="9">
    <source>
        <dbReference type="ARBA" id="ARBA00023157"/>
    </source>
</evidence>
<dbReference type="OrthoDB" id="8104048at2"/>
<comment type="function">
    <text evidence="11">Acts as a transcriptional regulator. Probably redox-responsive. The apo- but not holo-form probably binds DNA.</text>
</comment>
<evidence type="ECO:0000256" key="11">
    <source>
        <dbReference type="HAMAP-Rule" id="MF_01479"/>
    </source>
</evidence>
<evidence type="ECO:0000313" key="14">
    <source>
        <dbReference type="Proteomes" id="UP000002791"/>
    </source>
</evidence>
<dbReference type="GO" id="GO:0047134">
    <property type="term" value="F:protein-disulfide reductase [NAD(P)H] activity"/>
    <property type="evidence" value="ECO:0007669"/>
    <property type="project" value="TreeGrafter"/>
</dbReference>
<keyword evidence="14" id="KW-1185">Reference proteome</keyword>
<dbReference type="GO" id="GO:0005737">
    <property type="term" value="C:cytoplasm"/>
    <property type="evidence" value="ECO:0007669"/>
    <property type="project" value="UniProtKB-SubCell"/>
</dbReference>
<dbReference type="GO" id="GO:0003677">
    <property type="term" value="F:DNA binding"/>
    <property type="evidence" value="ECO:0007669"/>
    <property type="project" value="UniProtKB-UniRule"/>
</dbReference>
<feature type="binding site" evidence="11">
    <location>
        <position position="12"/>
    </location>
    <ligand>
        <name>[4Fe-4S] cluster</name>
        <dbReference type="ChEBI" id="CHEBI:49883"/>
    </ligand>
</feature>
<feature type="binding site" evidence="11">
    <location>
        <position position="49"/>
    </location>
    <ligand>
        <name>[4Fe-4S] cluster</name>
        <dbReference type="ChEBI" id="CHEBI:49883"/>
    </ligand>
</feature>
<name>H5XLI5_9PSEU</name>
<keyword evidence="7 11" id="KW-0805">Transcription regulation</keyword>
<keyword evidence="5 11" id="KW-0408">Iron</keyword>
<dbReference type="AlphaFoldDB" id="H5XLI5"/>
<dbReference type="eggNOG" id="ENOG503473P">
    <property type="taxonomic scope" value="Bacteria"/>
</dbReference>
<dbReference type="InterPro" id="IPR003482">
    <property type="entry name" value="Whib"/>
</dbReference>